<dbReference type="SMART" id="SM00631">
    <property type="entry name" value="Zn_pept"/>
    <property type="match status" value="1"/>
</dbReference>
<organism evidence="6 7">
    <name type="scientific">Allacma fusca</name>
    <dbReference type="NCBI Taxonomy" id="39272"/>
    <lineage>
        <taxon>Eukaryota</taxon>
        <taxon>Metazoa</taxon>
        <taxon>Ecdysozoa</taxon>
        <taxon>Arthropoda</taxon>
        <taxon>Hexapoda</taxon>
        <taxon>Collembola</taxon>
        <taxon>Symphypleona</taxon>
        <taxon>Sminthuridae</taxon>
        <taxon>Allacma</taxon>
    </lineage>
</organism>
<name>A0A8J2Q253_9HEXA</name>
<feature type="chain" id="PRO_5035241966" description="Peptidase M14 domain-containing protein" evidence="4">
    <location>
        <begin position="21"/>
        <end position="418"/>
    </location>
</feature>
<dbReference type="PROSITE" id="PS52035">
    <property type="entry name" value="PEPTIDASE_M14"/>
    <property type="match status" value="1"/>
</dbReference>
<dbReference type="InterPro" id="IPR003146">
    <property type="entry name" value="M14A_act_pep"/>
</dbReference>
<sequence>MWIILVAFFCLPLKFVDVQAGLISYDGHEVIRTYPADQEQMQMLGKLRENFDFWSEPKIGGPTDIRVGGNRKTMLRNFLKQKGIKYDVYISDLQDRISREREQLKRSNTMDWTSYHSASDINMWLESLAFNYPDIATVYDIGTSTEGRPIRLIHIGIPRTSGPLKQGYWIDGGMHAREWVGPAVATWVINELVTNSDQYQDMLTEIDFYIVPIVNVDGYEYSRTKDRLWRKTRSNHKSRAGCLGVDPNRNFDYFWGGEGTSSDKCSEIYKGPTPFSEPETAAMRDYITKISGKTVNWVTYIALHSYAQMILTPWGYETNLYPEDYAELKQVADEAASALTACYGTHYDVGAAGTILYPAAGASDDWSKGSGYFRLVYTFEVRDTGRYGFLLPADQIIPTAIETWAALKVFGRHMTEKK</sequence>
<feature type="signal peptide" evidence="4">
    <location>
        <begin position="1"/>
        <end position="20"/>
    </location>
</feature>
<feature type="active site" description="Proton donor/acceptor" evidence="3">
    <location>
        <position position="380"/>
    </location>
</feature>
<keyword evidence="4" id="KW-0732">Signal</keyword>
<protein>
    <recommendedName>
        <fullName evidence="5">Peptidase M14 domain-containing protein</fullName>
    </recommendedName>
</protein>
<dbReference type="PANTHER" id="PTHR11705:SF91">
    <property type="entry name" value="FI01817P-RELATED"/>
    <property type="match status" value="1"/>
</dbReference>
<dbReference type="GO" id="GO:0008270">
    <property type="term" value="F:zinc ion binding"/>
    <property type="evidence" value="ECO:0007669"/>
    <property type="project" value="InterPro"/>
</dbReference>
<accession>A0A8J2Q253</accession>
<evidence type="ECO:0000313" key="6">
    <source>
        <dbReference type="EMBL" id="CAG7837687.1"/>
    </source>
</evidence>
<dbReference type="PANTHER" id="PTHR11705">
    <property type="entry name" value="PROTEASE FAMILY M14 CARBOXYPEPTIDASE A,B"/>
    <property type="match status" value="1"/>
</dbReference>
<feature type="domain" description="Peptidase M14" evidence="5">
    <location>
        <begin position="114"/>
        <end position="414"/>
    </location>
</feature>
<comment type="cofactor">
    <cofactor evidence="1">
        <name>Zn(2+)</name>
        <dbReference type="ChEBI" id="CHEBI:29105"/>
    </cofactor>
</comment>
<evidence type="ECO:0000256" key="4">
    <source>
        <dbReference type="SAM" id="SignalP"/>
    </source>
</evidence>
<dbReference type="Pfam" id="PF02244">
    <property type="entry name" value="Propep_M14"/>
    <property type="match status" value="1"/>
</dbReference>
<evidence type="ECO:0000313" key="7">
    <source>
        <dbReference type="Proteomes" id="UP000708208"/>
    </source>
</evidence>
<evidence type="ECO:0000256" key="3">
    <source>
        <dbReference type="PROSITE-ProRule" id="PRU01379"/>
    </source>
</evidence>
<evidence type="ECO:0000259" key="5">
    <source>
        <dbReference type="PROSITE" id="PS52035"/>
    </source>
</evidence>
<dbReference type="GO" id="GO:0004181">
    <property type="term" value="F:metallocarboxypeptidase activity"/>
    <property type="evidence" value="ECO:0007669"/>
    <property type="project" value="InterPro"/>
</dbReference>
<proteinExistence type="inferred from homology"/>
<dbReference type="Pfam" id="PF00246">
    <property type="entry name" value="Peptidase_M14"/>
    <property type="match status" value="1"/>
</dbReference>
<dbReference type="Proteomes" id="UP000708208">
    <property type="component" value="Unassembled WGS sequence"/>
</dbReference>
<reference evidence="6" key="1">
    <citation type="submission" date="2021-06" db="EMBL/GenBank/DDBJ databases">
        <authorList>
            <person name="Hodson N. C."/>
            <person name="Mongue J. A."/>
            <person name="Jaron S. K."/>
        </authorList>
    </citation>
    <scope>NUCLEOTIDE SEQUENCE</scope>
</reference>
<dbReference type="OrthoDB" id="3626597at2759"/>
<dbReference type="GO" id="GO:0006508">
    <property type="term" value="P:proteolysis"/>
    <property type="evidence" value="ECO:0007669"/>
    <property type="project" value="InterPro"/>
</dbReference>
<comment type="similarity">
    <text evidence="2 3">Belongs to the peptidase M14 family.</text>
</comment>
<dbReference type="EMBL" id="CAJVCH010571509">
    <property type="protein sequence ID" value="CAG7837687.1"/>
    <property type="molecule type" value="Genomic_DNA"/>
</dbReference>
<dbReference type="FunFam" id="3.40.630.10:FF:000056">
    <property type="entry name" value="Zinc carboxypeptidase"/>
    <property type="match status" value="1"/>
</dbReference>
<dbReference type="InterPro" id="IPR000834">
    <property type="entry name" value="Peptidase_M14"/>
</dbReference>
<gene>
    <name evidence="6" type="ORF">AFUS01_LOCUS46759</name>
</gene>
<dbReference type="CDD" id="cd03860">
    <property type="entry name" value="M14_CP_A-B_like"/>
    <property type="match status" value="1"/>
</dbReference>
<evidence type="ECO:0000256" key="1">
    <source>
        <dbReference type="ARBA" id="ARBA00001947"/>
    </source>
</evidence>
<comment type="caution">
    <text evidence="6">The sequence shown here is derived from an EMBL/GenBank/DDBJ whole genome shotgun (WGS) entry which is preliminary data.</text>
</comment>
<evidence type="ECO:0000256" key="2">
    <source>
        <dbReference type="ARBA" id="ARBA00005988"/>
    </source>
</evidence>
<dbReference type="AlphaFoldDB" id="A0A8J2Q253"/>
<keyword evidence="7" id="KW-1185">Reference proteome</keyword>
<dbReference type="GO" id="GO:0005615">
    <property type="term" value="C:extracellular space"/>
    <property type="evidence" value="ECO:0007669"/>
    <property type="project" value="TreeGrafter"/>
</dbReference>